<name>A0A0B2P997_GLYSO</name>
<gene>
    <name evidence="1" type="ORF">glysoja_040987</name>
</gene>
<organism evidence="1">
    <name type="scientific">Glycine soja</name>
    <name type="common">Wild soybean</name>
    <dbReference type="NCBI Taxonomy" id="3848"/>
    <lineage>
        <taxon>Eukaryota</taxon>
        <taxon>Viridiplantae</taxon>
        <taxon>Streptophyta</taxon>
        <taxon>Embryophyta</taxon>
        <taxon>Tracheophyta</taxon>
        <taxon>Spermatophyta</taxon>
        <taxon>Magnoliopsida</taxon>
        <taxon>eudicotyledons</taxon>
        <taxon>Gunneridae</taxon>
        <taxon>Pentapetalae</taxon>
        <taxon>rosids</taxon>
        <taxon>fabids</taxon>
        <taxon>Fabales</taxon>
        <taxon>Fabaceae</taxon>
        <taxon>Papilionoideae</taxon>
        <taxon>50 kb inversion clade</taxon>
        <taxon>NPAAA clade</taxon>
        <taxon>indigoferoid/millettioid clade</taxon>
        <taxon>Phaseoleae</taxon>
        <taxon>Glycine</taxon>
        <taxon>Glycine subgen. Soja</taxon>
    </lineage>
</organism>
<dbReference type="AlphaFoldDB" id="A0A0B2P997"/>
<reference evidence="1" key="1">
    <citation type="submission" date="2014-07" db="EMBL/GenBank/DDBJ databases">
        <title>Identification of a novel salt tolerance gene in wild soybean by whole-genome sequencing.</title>
        <authorList>
            <person name="Lam H.-M."/>
            <person name="Qi X."/>
            <person name="Li M.-W."/>
            <person name="Liu X."/>
            <person name="Xie M."/>
            <person name="Ni M."/>
            <person name="Xu X."/>
        </authorList>
    </citation>
    <scope>NUCLEOTIDE SEQUENCE [LARGE SCALE GENOMIC DNA]</scope>
    <source>
        <tissue evidence="1">Root</tissue>
    </source>
</reference>
<evidence type="ECO:0000313" key="1">
    <source>
        <dbReference type="EMBL" id="KHN05746.1"/>
    </source>
</evidence>
<accession>A0A0B2P997</accession>
<dbReference type="Proteomes" id="UP000053555">
    <property type="component" value="Unassembled WGS sequence"/>
</dbReference>
<sequence>MPESCDRRVTIVVSHLSTKTLRLSVPFQESLTLAVEEFTLLPTPRKYHNLLCNMIEDVFCYALCFQHGTLGSDSSALFFVTDRYISKSYIFYCPTSLKIIASIHLEKVACCTLFCSIPPRNKLIGYLVVNKLVRFVS</sequence>
<proteinExistence type="predicted"/>
<dbReference type="EMBL" id="KN668144">
    <property type="protein sequence ID" value="KHN05746.1"/>
    <property type="molecule type" value="Genomic_DNA"/>
</dbReference>
<protein>
    <submittedName>
        <fullName evidence="1">Uncharacterized protein</fullName>
    </submittedName>
</protein>